<dbReference type="Proteomes" id="UP001301731">
    <property type="component" value="Chromosome"/>
</dbReference>
<keyword evidence="2" id="KW-1185">Reference proteome</keyword>
<dbReference type="Pfam" id="PF19384">
    <property type="entry name" value="DUF5959"/>
    <property type="match status" value="1"/>
</dbReference>
<evidence type="ECO:0000313" key="2">
    <source>
        <dbReference type="Proteomes" id="UP001301731"/>
    </source>
</evidence>
<sequence length="95" mass="10419">MAEGQVAELIRFADDENSVTVRVLNRTTDGVPEGCLETEIVASSEFANGHLKEVYLLEDDLEQWAEVLDRLASGRSAVWMDDGRVGVLGPVRNVS</sequence>
<protein>
    <submittedName>
        <fullName evidence="1">DUF5959 family protein</fullName>
    </submittedName>
</protein>
<evidence type="ECO:0000313" key="1">
    <source>
        <dbReference type="EMBL" id="WOX26347.1"/>
    </source>
</evidence>
<dbReference type="EMBL" id="CP137573">
    <property type="protein sequence ID" value="WOX26347.1"/>
    <property type="molecule type" value="Genomic_DNA"/>
</dbReference>
<proteinExistence type="predicted"/>
<organism evidence="1 2">
    <name type="scientific">Streptomyces solicathayae</name>
    <dbReference type="NCBI Taxonomy" id="3081768"/>
    <lineage>
        <taxon>Bacteria</taxon>
        <taxon>Bacillati</taxon>
        <taxon>Actinomycetota</taxon>
        <taxon>Actinomycetes</taxon>
        <taxon>Kitasatosporales</taxon>
        <taxon>Streptomycetaceae</taxon>
        <taxon>Streptomyces</taxon>
    </lineage>
</organism>
<accession>A0ABZ0M3J0</accession>
<gene>
    <name evidence="1" type="ORF">R2D22_35210</name>
</gene>
<dbReference type="RefSeq" id="WP_318109336.1">
    <property type="nucleotide sequence ID" value="NZ_CP137573.1"/>
</dbReference>
<reference evidence="1 2" key="1">
    <citation type="submission" date="2023-10" db="EMBL/GenBank/DDBJ databases">
        <title>The genome sequence of Streptomyces sp. HUAS YS2.</title>
        <authorList>
            <person name="Mo P."/>
        </authorList>
    </citation>
    <scope>NUCLEOTIDE SEQUENCE [LARGE SCALE GENOMIC DNA]</scope>
    <source>
        <strain evidence="1 2">HUAS YS2</strain>
    </source>
</reference>
<dbReference type="InterPro" id="IPR046003">
    <property type="entry name" value="DUF5959"/>
</dbReference>
<name>A0ABZ0M3J0_9ACTN</name>